<evidence type="ECO:0008006" key="5">
    <source>
        <dbReference type="Google" id="ProtNLM"/>
    </source>
</evidence>
<comment type="caution">
    <text evidence="3">The sequence shown here is derived from an EMBL/GenBank/DDBJ whole genome shotgun (WGS) entry which is preliminary data.</text>
</comment>
<gene>
    <name evidence="3" type="ORF">GCM10011348_37100</name>
</gene>
<feature type="region of interest" description="Disordered" evidence="1">
    <location>
        <begin position="124"/>
        <end position="155"/>
    </location>
</feature>
<dbReference type="AlphaFoldDB" id="A0A917ZNZ0"/>
<keyword evidence="4" id="KW-1185">Reference proteome</keyword>
<reference evidence="3 4" key="1">
    <citation type="journal article" date="2014" name="Int. J. Syst. Evol. Microbiol.">
        <title>Complete genome sequence of Corynebacterium casei LMG S-19264T (=DSM 44701T), isolated from a smear-ripened cheese.</title>
        <authorList>
            <consortium name="US DOE Joint Genome Institute (JGI-PGF)"/>
            <person name="Walter F."/>
            <person name="Albersmeier A."/>
            <person name="Kalinowski J."/>
            <person name="Ruckert C."/>
        </authorList>
    </citation>
    <scope>NUCLEOTIDE SEQUENCE [LARGE SCALE GENOMIC DNA]</scope>
    <source>
        <strain evidence="3 4">CGMCC 1.7286</strain>
    </source>
</reference>
<name>A0A917ZNZ0_9GAMM</name>
<keyword evidence="2" id="KW-0732">Signal</keyword>
<evidence type="ECO:0000256" key="1">
    <source>
        <dbReference type="SAM" id="MobiDB-lite"/>
    </source>
</evidence>
<sequence>MRSLAQPLLVSSLTLASALAQGAASDALPAMGGEAAPRSRVEPEPQLERMEALARQLAPGTEAVWLETNSDRTLTLYYPAAQPEPHGALILLPDANHHPDWPTDLHPLRTGLADQGWDTLAVSLPRPPRPSVPERTAPATSASAATGSSLTAGAADTMETPLESYGERVMKICEAAMRHLESRGRSYLILLGSGSGAGWAARCAGEFQQQRELGLVLLDARPDDSPGAPDLTTLLPQLTLPVLDLYRPPATGAPIGEQARLRARTASRDALENYHQSRLPAHMPDSDWLVREVRGRIERYLMPTEAPEETAPKPTADQRPGG</sequence>
<dbReference type="RefSeq" id="WP_188862106.1">
    <property type="nucleotide sequence ID" value="NZ_BMLT01000010.1"/>
</dbReference>
<feature type="signal peptide" evidence="2">
    <location>
        <begin position="1"/>
        <end position="22"/>
    </location>
</feature>
<protein>
    <recommendedName>
        <fullName evidence="5">DUF3530 domain-containing protein</fullName>
    </recommendedName>
</protein>
<dbReference type="InterPro" id="IPR022529">
    <property type="entry name" value="DUF3530"/>
</dbReference>
<accession>A0A917ZNZ0</accession>
<evidence type="ECO:0000256" key="2">
    <source>
        <dbReference type="SAM" id="SignalP"/>
    </source>
</evidence>
<dbReference type="InterPro" id="IPR029058">
    <property type="entry name" value="AB_hydrolase_fold"/>
</dbReference>
<feature type="chain" id="PRO_5037655657" description="DUF3530 domain-containing protein" evidence="2">
    <location>
        <begin position="23"/>
        <end position="322"/>
    </location>
</feature>
<dbReference type="Proteomes" id="UP000599578">
    <property type="component" value="Unassembled WGS sequence"/>
</dbReference>
<dbReference type="SUPFAM" id="SSF53474">
    <property type="entry name" value="alpha/beta-Hydrolases"/>
    <property type="match status" value="1"/>
</dbReference>
<dbReference type="Gene3D" id="3.40.50.1820">
    <property type="entry name" value="alpha/beta hydrolase"/>
    <property type="match status" value="1"/>
</dbReference>
<dbReference type="Pfam" id="PF12048">
    <property type="entry name" value="DUF3530"/>
    <property type="match status" value="1"/>
</dbReference>
<evidence type="ECO:0000313" key="3">
    <source>
        <dbReference type="EMBL" id="GGO86377.1"/>
    </source>
</evidence>
<feature type="region of interest" description="Disordered" evidence="1">
    <location>
        <begin position="301"/>
        <end position="322"/>
    </location>
</feature>
<organism evidence="3 4">
    <name type="scientific">Marinobacterium nitratireducens</name>
    <dbReference type="NCBI Taxonomy" id="518897"/>
    <lineage>
        <taxon>Bacteria</taxon>
        <taxon>Pseudomonadati</taxon>
        <taxon>Pseudomonadota</taxon>
        <taxon>Gammaproteobacteria</taxon>
        <taxon>Oceanospirillales</taxon>
        <taxon>Oceanospirillaceae</taxon>
        <taxon>Marinobacterium</taxon>
    </lineage>
</organism>
<evidence type="ECO:0000313" key="4">
    <source>
        <dbReference type="Proteomes" id="UP000599578"/>
    </source>
</evidence>
<proteinExistence type="predicted"/>
<dbReference type="EMBL" id="BMLT01000010">
    <property type="protein sequence ID" value="GGO86377.1"/>
    <property type="molecule type" value="Genomic_DNA"/>
</dbReference>
<feature type="compositionally biased region" description="Low complexity" evidence="1">
    <location>
        <begin position="136"/>
        <end position="155"/>
    </location>
</feature>